<reference evidence="1 2" key="1">
    <citation type="submission" date="2018-04" db="EMBL/GenBank/DDBJ databases">
        <title>Genomic Encyclopedia of Archaeal and Bacterial Type Strains, Phase II (KMG-II): from individual species to whole genera.</title>
        <authorList>
            <person name="Goeker M."/>
        </authorList>
    </citation>
    <scope>NUCLEOTIDE SEQUENCE [LARGE SCALE GENOMIC DNA]</scope>
    <source>
        <strain evidence="1 2">DSM 18064</strain>
    </source>
</reference>
<name>A0A2T5BTH7_9RHOB</name>
<dbReference type="AlphaFoldDB" id="A0A2T5BTH7"/>
<evidence type="ECO:0000313" key="1">
    <source>
        <dbReference type="EMBL" id="PTN02738.1"/>
    </source>
</evidence>
<organism evidence="1 2">
    <name type="scientific">Rhodovulum imhoffii</name>
    <dbReference type="NCBI Taxonomy" id="365340"/>
    <lineage>
        <taxon>Bacteria</taxon>
        <taxon>Pseudomonadati</taxon>
        <taxon>Pseudomonadota</taxon>
        <taxon>Alphaproteobacteria</taxon>
        <taxon>Rhodobacterales</taxon>
        <taxon>Paracoccaceae</taxon>
        <taxon>Rhodovulum</taxon>
    </lineage>
</organism>
<evidence type="ECO:0000313" key="2">
    <source>
        <dbReference type="Proteomes" id="UP000243859"/>
    </source>
</evidence>
<gene>
    <name evidence="1" type="ORF">C8N32_105110</name>
</gene>
<keyword evidence="2" id="KW-1185">Reference proteome</keyword>
<dbReference type="Proteomes" id="UP000243859">
    <property type="component" value="Unassembled WGS sequence"/>
</dbReference>
<sequence length="99" mass="11281">MEVHGINFTSRPGRTKPITWLHCILENQTLTAGKLKTFPDFPSFETALKQKGPWIAGFDFPFGQSRKFIREIGWPENWEAFVRHAASLGRAGFRDAMDA</sequence>
<protein>
    <recommendedName>
        <fullName evidence="3">DUF429 domain-containing protein</fullName>
    </recommendedName>
</protein>
<comment type="caution">
    <text evidence="1">The sequence shown here is derived from an EMBL/GenBank/DDBJ whole genome shotgun (WGS) entry which is preliminary data.</text>
</comment>
<evidence type="ECO:0008006" key="3">
    <source>
        <dbReference type="Google" id="ProtNLM"/>
    </source>
</evidence>
<dbReference type="EMBL" id="QAAA01000005">
    <property type="protein sequence ID" value="PTN02738.1"/>
    <property type="molecule type" value="Genomic_DNA"/>
</dbReference>
<proteinExistence type="predicted"/>
<accession>A0A2T5BTH7</accession>